<dbReference type="InterPro" id="IPR000719">
    <property type="entry name" value="Prot_kinase_dom"/>
</dbReference>
<name>A0A914V6U8_9BILA</name>
<dbReference type="PANTHER" id="PTHR24416">
    <property type="entry name" value="TYROSINE-PROTEIN KINASE RECEPTOR"/>
    <property type="match status" value="1"/>
</dbReference>
<protein>
    <submittedName>
        <fullName evidence="3">Protein kinase domain-containing protein</fullName>
    </submittedName>
</protein>
<reference evidence="3" key="1">
    <citation type="submission" date="2022-11" db="UniProtKB">
        <authorList>
            <consortium name="WormBaseParasite"/>
        </authorList>
    </citation>
    <scope>IDENTIFICATION</scope>
</reference>
<dbReference type="InterPro" id="IPR050122">
    <property type="entry name" value="RTK"/>
</dbReference>
<dbReference type="InterPro" id="IPR011009">
    <property type="entry name" value="Kinase-like_dom_sf"/>
</dbReference>
<proteinExistence type="predicted"/>
<dbReference type="GO" id="GO:0007169">
    <property type="term" value="P:cell surface receptor protein tyrosine kinase signaling pathway"/>
    <property type="evidence" value="ECO:0007669"/>
    <property type="project" value="TreeGrafter"/>
</dbReference>
<evidence type="ECO:0000313" key="3">
    <source>
        <dbReference type="WBParaSite" id="PSAMB.scaffold1580size29812.g14040.t1"/>
    </source>
</evidence>
<evidence type="ECO:0000313" key="2">
    <source>
        <dbReference type="Proteomes" id="UP000887566"/>
    </source>
</evidence>
<evidence type="ECO:0000259" key="1">
    <source>
        <dbReference type="PROSITE" id="PS50011"/>
    </source>
</evidence>
<dbReference type="GO" id="GO:0005886">
    <property type="term" value="C:plasma membrane"/>
    <property type="evidence" value="ECO:0007669"/>
    <property type="project" value="TreeGrafter"/>
</dbReference>
<dbReference type="GO" id="GO:0004714">
    <property type="term" value="F:transmembrane receptor protein tyrosine kinase activity"/>
    <property type="evidence" value="ECO:0007669"/>
    <property type="project" value="TreeGrafter"/>
</dbReference>
<organism evidence="2 3">
    <name type="scientific">Plectus sambesii</name>
    <dbReference type="NCBI Taxonomy" id="2011161"/>
    <lineage>
        <taxon>Eukaryota</taxon>
        <taxon>Metazoa</taxon>
        <taxon>Ecdysozoa</taxon>
        <taxon>Nematoda</taxon>
        <taxon>Chromadorea</taxon>
        <taxon>Plectida</taxon>
        <taxon>Plectina</taxon>
        <taxon>Plectoidea</taxon>
        <taxon>Plectidae</taxon>
        <taxon>Plectus</taxon>
    </lineage>
</organism>
<dbReference type="WBParaSite" id="PSAMB.scaffold1580size29812.g14040.t1">
    <property type="protein sequence ID" value="PSAMB.scaffold1580size29812.g14040.t1"/>
    <property type="gene ID" value="PSAMB.scaffold1580size29812.g14040"/>
</dbReference>
<dbReference type="Gene3D" id="3.30.200.20">
    <property type="entry name" value="Phosphorylase Kinase, domain 1"/>
    <property type="match status" value="1"/>
</dbReference>
<dbReference type="Pfam" id="PF07714">
    <property type="entry name" value="PK_Tyr_Ser-Thr"/>
    <property type="match status" value="1"/>
</dbReference>
<dbReference type="AlphaFoldDB" id="A0A914V6U8"/>
<dbReference type="GO" id="GO:0005524">
    <property type="term" value="F:ATP binding"/>
    <property type="evidence" value="ECO:0007669"/>
    <property type="project" value="InterPro"/>
</dbReference>
<sequence>MSMRVIEEEINEEPEDVGDKQRYTTTINGVQTTVDAIEMRRYSLTQSFYDNLQFEDSFEIDPDQLAINKNMLLGQGRFTEVYKGEMTQWGETLNVAVKVLKEGLDSETEQMKRNILTVDLLIMYGLQKSGGHPNVLRLAGAITTIPNEFYVITEYCNLGSLAQFLQEKNSEGLFENELILEENEQDPESRKQTWKSVQEWAWKDGFHSRRENKQITTSDLLWFALQIARAMHFLTEKKIYTHGVALRNVLLKSDFTLKVAEFGLSHSLCETDDDCQMMKDNMASSVRYMAPEMLATLECTTSSECWSFGIALWELFTFAAHEPYSKEMENAASDGSLWSRMESFLKAGGRLVIPNTIPENL</sequence>
<keyword evidence="2" id="KW-1185">Reference proteome</keyword>
<accession>A0A914V6U8</accession>
<dbReference type="SUPFAM" id="SSF56112">
    <property type="entry name" value="Protein kinase-like (PK-like)"/>
    <property type="match status" value="1"/>
</dbReference>
<feature type="domain" description="Protein kinase" evidence="1">
    <location>
        <begin position="67"/>
        <end position="361"/>
    </location>
</feature>
<dbReference type="PANTHER" id="PTHR24416:SF600">
    <property type="entry name" value="PDGF- AND VEGF-RECEPTOR RELATED, ISOFORM J"/>
    <property type="match status" value="1"/>
</dbReference>
<dbReference type="PROSITE" id="PS50011">
    <property type="entry name" value="PROTEIN_KINASE_DOM"/>
    <property type="match status" value="1"/>
</dbReference>
<dbReference type="Proteomes" id="UP000887566">
    <property type="component" value="Unplaced"/>
</dbReference>
<dbReference type="GO" id="GO:0043235">
    <property type="term" value="C:receptor complex"/>
    <property type="evidence" value="ECO:0007669"/>
    <property type="project" value="TreeGrafter"/>
</dbReference>
<dbReference type="Gene3D" id="1.10.510.10">
    <property type="entry name" value="Transferase(Phosphotransferase) domain 1"/>
    <property type="match status" value="1"/>
</dbReference>
<dbReference type="InterPro" id="IPR001245">
    <property type="entry name" value="Ser-Thr/Tyr_kinase_cat_dom"/>
</dbReference>